<keyword evidence="2" id="KW-1185">Reference proteome</keyword>
<evidence type="ECO:0008006" key="3">
    <source>
        <dbReference type="Google" id="ProtNLM"/>
    </source>
</evidence>
<reference evidence="1 2" key="1">
    <citation type="submission" date="2023-07" db="EMBL/GenBank/DDBJ databases">
        <title>Functional and genomic diversity of the sorghum phyllosphere microbiome.</title>
        <authorList>
            <person name="Shade A."/>
        </authorList>
    </citation>
    <scope>NUCLEOTIDE SEQUENCE [LARGE SCALE GENOMIC DNA]</scope>
    <source>
        <strain evidence="1 2">SORGH_AS_1064</strain>
    </source>
</reference>
<dbReference type="Proteomes" id="UP001225072">
    <property type="component" value="Unassembled WGS sequence"/>
</dbReference>
<accession>A0ABU0TNP8</accession>
<dbReference type="RefSeq" id="WP_307451668.1">
    <property type="nucleotide sequence ID" value="NZ_JAUTAL010000001.1"/>
</dbReference>
<name>A0ABU0TNP8_9FLAO</name>
<dbReference type="EMBL" id="JAUTAL010000001">
    <property type="protein sequence ID" value="MDQ1097848.1"/>
    <property type="molecule type" value="Genomic_DNA"/>
</dbReference>
<gene>
    <name evidence="1" type="ORF">QE404_002995</name>
</gene>
<protein>
    <recommendedName>
        <fullName evidence="3">Beta-lactamase-inhibitor-like PepSY-like domain-containing protein</fullName>
    </recommendedName>
</protein>
<proteinExistence type="predicted"/>
<evidence type="ECO:0000313" key="2">
    <source>
        <dbReference type="Proteomes" id="UP001225072"/>
    </source>
</evidence>
<organism evidence="1 2">
    <name type="scientific">Chryseobacterium camelliae</name>
    <dbReference type="NCBI Taxonomy" id="1265445"/>
    <lineage>
        <taxon>Bacteria</taxon>
        <taxon>Pseudomonadati</taxon>
        <taxon>Bacteroidota</taxon>
        <taxon>Flavobacteriia</taxon>
        <taxon>Flavobacteriales</taxon>
        <taxon>Weeksellaceae</taxon>
        <taxon>Chryseobacterium group</taxon>
        <taxon>Chryseobacterium</taxon>
    </lineage>
</organism>
<comment type="caution">
    <text evidence="1">The sequence shown here is derived from an EMBL/GenBank/DDBJ whole genome shotgun (WGS) entry which is preliminary data.</text>
</comment>
<dbReference type="PROSITE" id="PS51257">
    <property type="entry name" value="PROKAR_LIPOPROTEIN"/>
    <property type="match status" value="1"/>
</dbReference>
<sequence>MKNLIRVSAACLVLALTSCTKEKAIDDELKEAAANMNKLTPQVLSDGIRFDSVTTGNKTLKYNYTLTEDTKEQVTPEEIGDFKQEAKNGALNSLKTSAEMKDLKDYGVTFKYSYYDKNGKPLTDFTVSPEEYKGKEK</sequence>
<dbReference type="Gene3D" id="3.30.300.250">
    <property type="match status" value="1"/>
</dbReference>
<evidence type="ECO:0000313" key="1">
    <source>
        <dbReference type="EMBL" id="MDQ1097848.1"/>
    </source>
</evidence>